<proteinExistence type="predicted"/>
<reference evidence="1 2" key="1">
    <citation type="journal article" date="2019" name="Nat. Ecol. Evol.">
        <title>Megaphylogeny resolves global patterns of mushroom evolution.</title>
        <authorList>
            <person name="Varga T."/>
            <person name="Krizsan K."/>
            <person name="Foldi C."/>
            <person name="Dima B."/>
            <person name="Sanchez-Garcia M."/>
            <person name="Sanchez-Ramirez S."/>
            <person name="Szollosi G.J."/>
            <person name="Szarkandi J.G."/>
            <person name="Papp V."/>
            <person name="Albert L."/>
            <person name="Andreopoulos W."/>
            <person name="Angelini C."/>
            <person name="Antonin V."/>
            <person name="Barry K.W."/>
            <person name="Bougher N.L."/>
            <person name="Buchanan P."/>
            <person name="Buyck B."/>
            <person name="Bense V."/>
            <person name="Catcheside P."/>
            <person name="Chovatia M."/>
            <person name="Cooper J."/>
            <person name="Damon W."/>
            <person name="Desjardin D."/>
            <person name="Finy P."/>
            <person name="Geml J."/>
            <person name="Haridas S."/>
            <person name="Hughes K."/>
            <person name="Justo A."/>
            <person name="Karasinski D."/>
            <person name="Kautmanova I."/>
            <person name="Kiss B."/>
            <person name="Kocsube S."/>
            <person name="Kotiranta H."/>
            <person name="LaButti K.M."/>
            <person name="Lechner B.E."/>
            <person name="Liimatainen K."/>
            <person name="Lipzen A."/>
            <person name="Lukacs Z."/>
            <person name="Mihaltcheva S."/>
            <person name="Morgado L.N."/>
            <person name="Niskanen T."/>
            <person name="Noordeloos M.E."/>
            <person name="Ohm R.A."/>
            <person name="Ortiz-Santana B."/>
            <person name="Ovrebo C."/>
            <person name="Racz N."/>
            <person name="Riley R."/>
            <person name="Savchenko A."/>
            <person name="Shiryaev A."/>
            <person name="Soop K."/>
            <person name="Spirin V."/>
            <person name="Szebenyi C."/>
            <person name="Tomsovsky M."/>
            <person name="Tulloss R.E."/>
            <person name="Uehling J."/>
            <person name="Grigoriev I.V."/>
            <person name="Vagvolgyi C."/>
            <person name="Papp T."/>
            <person name="Martin F.M."/>
            <person name="Miettinen O."/>
            <person name="Hibbett D.S."/>
            <person name="Nagy L.G."/>
        </authorList>
    </citation>
    <scope>NUCLEOTIDE SEQUENCE [LARGE SCALE GENOMIC DNA]</scope>
    <source>
        <strain evidence="1 2">CBS 166.37</strain>
    </source>
</reference>
<keyword evidence="2" id="KW-1185">Reference proteome</keyword>
<sequence>MPVPTPAMAQLPIPTCTSDASMANDPMASVSAVAHAHLYLRHQPSRCLTATSPPALTPARRTLSTSAPASIFNASTTNAPLLTSTPAPTPARQVYQCTQLPTPTLHL</sequence>
<protein>
    <submittedName>
        <fullName evidence="1">Uncharacterized protein</fullName>
    </submittedName>
</protein>
<dbReference type="AlphaFoldDB" id="A0A5C3MB48"/>
<organism evidence="1 2">
    <name type="scientific">Crucibulum laeve</name>
    <dbReference type="NCBI Taxonomy" id="68775"/>
    <lineage>
        <taxon>Eukaryota</taxon>
        <taxon>Fungi</taxon>
        <taxon>Dikarya</taxon>
        <taxon>Basidiomycota</taxon>
        <taxon>Agaricomycotina</taxon>
        <taxon>Agaricomycetes</taxon>
        <taxon>Agaricomycetidae</taxon>
        <taxon>Agaricales</taxon>
        <taxon>Agaricineae</taxon>
        <taxon>Nidulariaceae</taxon>
        <taxon>Crucibulum</taxon>
    </lineage>
</organism>
<evidence type="ECO:0000313" key="2">
    <source>
        <dbReference type="Proteomes" id="UP000308652"/>
    </source>
</evidence>
<dbReference type="Proteomes" id="UP000308652">
    <property type="component" value="Unassembled WGS sequence"/>
</dbReference>
<accession>A0A5C3MB48</accession>
<name>A0A5C3MB48_9AGAR</name>
<gene>
    <name evidence="1" type="ORF">BDQ12DRAFT_677660</name>
</gene>
<evidence type="ECO:0000313" key="1">
    <source>
        <dbReference type="EMBL" id="TFK42117.1"/>
    </source>
</evidence>
<dbReference type="EMBL" id="ML213593">
    <property type="protein sequence ID" value="TFK42117.1"/>
    <property type="molecule type" value="Genomic_DNA"/>
</dbReference>